<feature type="signal peptide" evidence="1">
    <location>
        <begin position="1"/>
        <end position="27"/>
    </location>
</feature>
<protein>
    <submittedName>
        <fullName evidence="3">SpoIID/LytB domain protein</fullName>
    </submittedName>
</protein>
<dbReference type="STRING" id="469383.Cwoe_3325"/>
<name>D3FF26_CONWI</name>
<dbReference type="InterPro" id="IPR013486">
    <property type="entry name" value="SpoIID/LytB"/>
</dbReference>
<evidence type="ECO:0000256" key="1">
    <source>
        <dbReference type="SAM" id="SignalP"/>
    </source>
</evidence>
<feature type="chain" id="PRO_5038528807" evidence="1">
    <location>
        <begin position="28"/>
        <end position="377"/>
    </location>
</feature>
<feature type="domain" description="Sporulation stage II protein D amidase enhancer LytB N-terminal" evidence="2">
    <location>
        <begin position="170"/>
        <end position="257"/>
    </location>
</feature>
<dbReference type="KEGG" id="cwo:Cwoe_3325"/>
<keyword evidence="4" id="KW-1185">Reference proteome</keyword>
<dbReference type="NCBIfam" id="TIGR02669">
    <property type="entry name" value="SpoIID_LytB"/>
    <property type="match status" value="1"/>
</dbReference>
<dbReference type="Pfam" id="PF08486">
    <property type="entry name" value="SpoIID"/>
    <property type="match status" value="1"/>
</dbReference>
<accession>D3FF26</accession>
<evidence type="ECO:0000313" key="4">
    <source>
        <dbReference type="Proteomes" id="UP000008229"/>
    </source>
</evidence>
<organism evidence="3 4">
    <name type="scientific">Conexibacter woesei (strain DSM 14684 / CCUG 47730 / CIP 108061 / JCM 11494 / NBRC 100937 / ID131577)</name>
    <dbReference type="NCBI Taxonomy" id="469383"/>
    <lineage>
        <taxon>Bacteria</taxon>
        <taxon>Bacillati</taxon>
        <taxon>Actinomycetota</taxon>
        <taxon>Thermoleophilia</taxon>
        <taxon>Solirubrobacterales</taxon>
        <taxon>Conexibacteraceae</taxon>
        <taxon>Conexibacter</taxon>
    </lineage>
</organism>
<evidence type="ECO:0000313" key="3">
    <source>
        <dbReference type="EMBL" id="ADB51743.1"/>
    </source>
</evidence>
<proteinExistence type="predicted"/>
<dbReference type="EMBL" id="CP001854">
    <property type="protein sequence ID" value="ADB51743.1"/>
    <property type="molecule type" value="Genomic_DNA"/>
</dbReference>
<keyword evidence="1" id="KW-0732">Signal</keyword>
<reference evidence="4" key="2">
    <citation type="submission" date="2010-01" db="EMBL/GenBank/DDBJ databases">
        <title>The complete genome of Conexibacter woesei DSM 14684.</title>
        <authorList>
            <consortium name="US DOE Joint Genome Institute (JGI-PGF)"/>
            <person name="Lucas S."/>
            <person name="Copeland A."/>
            <person name="Lapidus A."/>
            <person name="Glavina del Rio T."/>
            <person name="Dalin E."/>
            <person name="Tice H."/>
            <person name="Bruce D."/>
            <person name="Goodwin L."/>
            <person name="Pitluck S."/>
            <person name="Kyrpides N."/>
            <person name="Mavromatis K."/>
            <person name="Ivanova N."/>
            <person name="Mikhailova N."/>
            <person name="Chertkov O."/>
            <person name="Brettin T."/>
            <person name="Detter J.C."/>
            <person name="Han C."/>
            <person name="Larimer F."/>
            <person name="Land M."/>
            <person name="Hauser L."/>
            <person name="Markowitz V."/>
            <person name="Cheng J.-F."/>
            <person name="Hugenholtz P."/>
            <person name="Woyke T."/>
            <person name="Wu D."/>
            <person name="Pukall R."/>
            <person name="Steenblock K."/>
            <person name="Schneider S."/>
            <person name="Klenk H.-P."/>
            <person name="Eisen J.A."/>
        </authorList>
    </citation>
    <scope>NUCLEOTIDE SEQUENCE [LARGE SCALE GENOMIC DNA]</scope>
    <source>
        <strain evidence="4">DSM 14684 / CIP 108061 / JCM 11494 / NBRC 100937 / ID131577</strain>
    </source>
</reference>
<gene>
    <name evidence="3" type="ordered locus">Cwoe_3325</name>
</gene>
<dbReference type="AlphaFoldDB" id="D3FF26"/>
<dbReference type="Proteomes" id="UP000008229">
    <property type="component" value="Chromosome"/>
</dbReference>
<sequence precursor="true">MDDMRRTVRLTTLVLSLLALGVAGTTAATASAQQRLVVTGAGFGHGVGMSQYGAWNMAMKGAKHGAILKHYYRGTQLGRTPRSAATVRVLLAEPLTVTFSGATRAGGTVVSAGTTYSARIDGGTVVVDGGGREVRVAAPARISGRGPLQVGVLGRYRGALELRPAEDDASAVQVVNAVGLEDYVRGVLADEMPGSWAIEALKAQAVAARTYSITTNKDGPGYDHYADTRSQMYGGVAAESARTDLAVAATRERVVTYRGRPVATYFMASSGGRTESAANAFGSEPQPWLVSVADPADRFAANPYRSWTRTFTLAEAERRLGDLVQGSLRAVEVTVRGDSPRVLRARVVGTDGSTTTDGATLRARLDLPDTWARFTVR</sequence>
<dbReference type="HOGENOM" id="CLU_719305_0_0_11"/>
<dbReference type="eggNOG" id="COG2385">
    <property type="taxonomic scope" value="Bacteria"/>
</dbReference>
<reference evidence="3 4" key="1">
    <citation type="journal article" date="2010" name="Stand. Genomic Sci.">
        <title>Complete genome sequence of Conexibacter woesei type strain (ID131577).</title>
        <authorList>
            <person name="Pukall R."/>
            <person name="Lapidus A."/>
            <person name="Glavina Del Rio T."/>
            <person name="Copeland A."/>
            <person name="Tice H."/>
            <person name="Cheng J.-F."/>
            <person name="Lucas S."/>
            <person name="Chen F."/>
            <person name="Nolan M."/>
            <person name="Bruce D."/>
            <person name="Goodwin L."/>
            <person name="Pitluck S."/>
            <person name="Mavromatis K."/>
            <person name="Ivanova N."/>
            <person name="Ovchinnikova G."/>
            <person name="Pati A."/>
            <person name="Chen A."/>
            <person name="Palaniappan K."/>
            <person name="Land M."/>
            <person name="Hauser L."/>
            <person name="Chang Y.-J."/>
            <person name="Jeffries C.D."/>
            <person name="Chain P."/>
            <person name="Meincke L."/>
            <person name="Sims D."/>
            <person name="Brettin T."/>
            <person name="Detter J.C."/>
            <person name="Rohde M."/>
            <person name="Goeker M."/>
            <person name="Bristow J."/>
            <person name="Eisen J.A."/>
            <person name="Markowitz V."/>
            <person name="Kyrpides N.C."/>
            <person name="Klenk H.-P."/>
            <person name="Hugenholtz P."/>
        </authorList>
    </citation>
    <scope>NUCLEOTIDE SEQUENCE [LARGE SCALE GENOMIC DNA]</scope>
    <source>
        <strain evidence="4">DSM 14684 / CIP 108061 / JCM 11494 / NBRC 100937 / ID131577</strain>
    </source>
</reference>
<dbReference type="InterPro" id="IPR013693">
    <property type="entry name" value="SpoIID/LytB_N"/>
</dbReference>
<dbReference type="GO" id="GO:0030435">
    <property type="term" value="P:sporulation resulting in formation of a cellular spore"/>
    <property type="evidence" value="ECO:0007669"/>
    <property type="project" value="InterPro"/>
</dbReference>
<evidence type="ECO:0000259" key="2">
    <source>
        <dbReference type="Pfam" id="PF08486"/>
    </source>
</evidence>